<evidence type="ECO:0000313" key="12">
    <source>
        <dbReference type="Proteomes" id="UP001369086"/>
    </source>
</evidence>
<evidence type="ECO:0000256" key="5">
    <source>
        <dbReference type="ARBA" id="ARBA00030484"/>
    </source>
</evidence>
<keyword evidence="4" id="KW-0808">Transferase</keyword>
<dbReference type="InterPro" id="IPR037143">
    <property type="entry name" value="4-PPantetheinyl_Trfase_dom_sf"/>
</dbReference>
<evidence type="ECO:0000256" key="6">
    <source>
        <dbReference type="ARBA" id="ARBA00033443"/>
    </source>
</evidence>
<organism evidence="11 12">
    <name type="scientific">Huso huso</name>
    <name type="common">Beluga</name>
    <name type="synonym">Acipenser huso</name>
    <dbReference type="NCBI Taxonomy" id="61971"/>
    <lineage>
        <taxon>Eukaryota</taxon>
        <taxon>Metazoa</taxon>
        <taxon>Chordata</taxon>
        <taxon>Craniata</taxon>
        <taxon>Vertebrata</taxon>
        <taxon>Euteleostomi</taxon>
        <taxon>Actinopterygii</taxon>
        <taxon>Chondrostei</taxon>
        <taxon>Acipenseriformes</taxon>
        <taxon>Acipenseridae</taxon>
        <taxon>Huso</taxon>
    </lineage>
</organism>
<gene>
    <name evidence="11" type="ORF">HHUSO_G11882</name>
</gene>
<sequence length="305" mass="34551">MVQLSKALAMESVRWAFRCGSWSPSCSEWLLAARCVQKEEKDRIDQFVFAKDAKSAMAGRLLIRKLIAEKMGIPWNEICLQRTAKGKPFLANEVSCSSQKQYTFNISHQGDYAVLAAEPLLQVGVDVMKTVQPGSSTIADFFRIMTRQFTDHEWKVIKSAGTEWTQLDMFYRHWALKECFIKAIGTGIGFNLQRAEFHVAPSHIHVGHMYRETKMCLDGEEEEGWAFEECMLDSHHHVAVALGKPDGPRQKLDDGLLNPTPSQFITLSFDDLVASAIPMTEEDHEYWVGFQSKQEAPGRQRTSSS</sequence>
<accession>A0ABR0ZMG6</accession>
<evidence type="ECO:0000256" key="1">
    <source>
        <dbReference type="ARBA" id="ARBA00006195"/>
    </source>
</evidence>
<comment type="catalytic activity">
    <reaction evidence="7">
        <text>apo-[ACP] + CoA = holo-[ACP] + adenosine 3',5'-bisphosphate + H(+)</text>
        <dbReference type="Rhea" id="RHEA:12068"/>
        <dbReference type="Rhea" id="RHEA-COMP:9685"/>
        <dbReference type="Rhea" id="RHEA-COMP:9690"/>
        <dbReference type="ChEBI" id="CHEBI:15378"/>
        <dbReference type="ChEBI" id="CHEBI:29999"/>
        <dbReference type="ChEBI" id="CHEBI:57287"/>
        <dbReference type="ChEBI" id="CHEBI:58343"/>
        <dbReference type="ChEBI" id="CHEBI:64479"/>
        <dbReference type="EC" id="2.7.8.7"/>
    </reaction>
    <physiologicalReaction direction="left-to-right" evidence="7">
        <dbReference type="Rhea" id="RHEA:12069"/>
    </physiologicalReaction>
</comment>
<comment type="similarity">
    <text evidence="1">Belongs to the P-Pant transferase superfamily. AcpS family.</text>
</comment>
<dbReference type="Proteomes" id="UP001369086">
    <property type="component" value="Unassembled WGS sequence"/>
</dbReference>
<comment type="catalytic activity">
    <reaction evidence="8">
        <text>apo-[ACP] + acetyl-CoA = acetyl-[ACP] + adenosine 3',5'-bisphosphate + H(+)</text>
        <dbReference type="Rhea" id="RHEA:46564"/>
        <dbReference type="Rhea" id="RHEA-COMP:9621"/>
        <dbReference type="Rhea" id="RHEA-COMP:9690"/>
        <dbReference type="ChEBI" id="CHEBI:15378"/>
        <dbReference type="ChEBI" id="CHEBI:29999"/>
        <dbReference type="ChEBI" id="CHEBI:57288"/>
        <dbReference type="ChEBI" id="CHEBI:58343"/>
        <dbReference type="ChEBI" id="CHEBI:78446"/>
    </reaction>
    <physiologicalReaction direction="left-to-right" evidence="8">
        <dbReference type="Rhea" id="RHEA:46565"/>
    </physiologicalReaction>
</comment>
<dbReference type="SUPFAM" id="SSF56214">
    <property type="entry name" value="4'-phosphopantetheinyl transferase"/>
    <property type="match status" value="2"/>
</dbReference>
<proteinExistence type="inferred from homology"/>
<evidence type="ECO:0000256" key="2">
    <source>
        <dbReference type="ARBA" id="ARBA00013172"/>
    </source>
</evidence>
<dbReference type="InterPro" id="IPR008278">
    <property type="entry name" value="4-PPantetheinyl_Trfase_dom"/>
</dbReference>
<dbReference type="InterPro" id="IPR055066">
    <property type="entry name" value="AASDHPPT_N"/>
</dbReference>
<feature type="domain" description="4'-phosphopantetheinyl transferase N-terminal" evidence="10">
    <location>
        <begin position="21"/>
        <end position="119"/>
    </location>
</feature>
<dbReference type="EC" id="2.7.8.7" evidence="2"/>
<evidence type="ECO:0000259" key="10">
    <source>
        <dbReference type="Pfam" id="PF22624"/>
    </source>
</evidence>
<dbReference type="PANTHER" id="PTHR12215">
    <property type="entry name" value="PHOSPHOPANTETHEINE TRANSFERASE"/>
    <property type="match status" value="1"/>
</dbReference>
<evidence type="ECO:0000256" key="3">
    <source>
        <dbReference type="ARBA" id="ARBA00016301"/>
    </source>
</evidence>
<dbReference type="EMBL" id="JAHFZB010000009">
    <property type="protein sequence ID" value="KAK6485959.1"/>
    <property type="molecule type" value="Genomic_DNA"/>
</dbReference>
<dbReference type="Pfam" id="PF22624">
    <property type="entry name" value="AASDHPPT_N"/>
    <property type="match status" value="1"/>
</dbReference>
<comment type="caution">
    <text evidence="11">The sequence shown here is derived from an EMBL/GenBank/DDBJ whole genome shotgun (WGS) entry which is preliminary data.</text>
</comment>
<feature type="domain" description="4'-phosphopantetheinyl transferase" evidence="9">
    <location>
        <begin position="122"/>
        <end position="202"/>
    </location>
</feature>
<dbReference type="Pfam" id="PF01648">
    <property type="entry name" value="ACPS"/>
    <property type="match status" value="1"/>
</dbReference>
<protein>
    <recommendedName>
        <fullName evidence="3">L-aminoadipate-semialdehyde dehydrogenase-phosphopantetheinyl transferase</fullName>
        <ecNumber evidence="2">2.7.8.7</ecNumber>
    </recommendedName>
    <alternativeName>
        <fullName evidence="5">4'-phosphopantetheinyl transferase</fullName>
    </alternativeName>
    <alternativeName>
        <fullName evidence="6">Alpha-aminoadipic semialdehyde dehydrogenase-phosphopantetheinyl transferase</fullName>
    </alternativeName>
</protein>
<dbReference type="PANTHER" id="PTHR12215:SF10">
    <property type="entry name" value="L-AMINOADIPATE-SEMIALDEHYDE DEHYDROGENASE-PHOSPHOPANTETHEINYL TRANSFERASE"/>
    <property type="match status" value="1"/>
</dbReference>
<dbReference type="Gene3D" id="3.90.470.20">
    <property type="entry name" value="4'-phosphopantetheinyl transferase domain"/>
    <property type="match status" value="2"/>
</dbReference>
<evidence type="ECO:0000256" key="4">
    <source>
        <dbReference type="ARBA" id="ARBA00022679"/>
    </source>
</evidence>
<name>A0ABR0ZMG6_HUSHU</name>
<evidence type="ECO:0000313" key="11">
    <source>
        <dbReference type="EMBL" id="KAK6485959.1"/>
    </source>
</evidence>
<reference evidence="11 12" key="1">
    <citation type="submission" date="2021-05" db="EMBL/GenBank/DDBJ databases">
        <authorList>
            <person name="Zahm M."/>
            <person name="Klopp C."/>
            <person name="Cabau C."/>
            <person name="Kuhl H."/>
            <person name="Suciu R."/>
            <person name="Ciorpac M."/>
            <person name="Holostenco D."/>
            <person name="Gessner J."/>
            <person name="Wuertz S."/>
            <person name="Hohne C."/>
            <person name="Stock M."/>
            <person name="Gislard M."/>
            <person name="Lluch J."/>
            <person name="Milhes M."/>
            <person name="Lampietro C."/>
            <person name="Lopez Roques C."/>
            <person name="Donnadieu C."/>
            <person name="Du K."/>
            <person name="Schartl M."/>
            <person name="Guiguen Y."/>
        </authorList>
    </citation>
    <scope>NUCLEOTIDE SEQUENCE [LARGE SCALE GENOMIC DNA]</scope>
    <source>
        <strain evidence="11">Hh-F2</strain>
        <tissue evidence="11">Blood</tissue>
    </source>
</reference>
<keyword evidence="12" id="KW-1185">Reference proteome</keyword>
<evidence type="ECO:0000256" key="8">
    <source>
        <dbReference type="ARBA" id="ARBA00048794"/>
    </source>
</evidence>
<evidence type="ECO:0000259" key="9">
    <source>
        <dbReference type="Pfam" id="PF01648"/>
    </source>
</evidence>
<evidence type="ECO:0000256" key="7">
    <source>
        <dbReference type="ARBA" id="ARBA00048641"/>
    </source>
</evidence>
<dbReference type="InterPro" id="IPR050559">
    <property type="entry name" value="P-Pant_transferase_sf"/>
</dbReference>